<dbReference type="AlphaFoldDB" id="A0A645IL35"/>
<gene>
    <name evidence="1" type="ORF">SDC9_199200</name>
</gene>
<organism evidence="1">
    <name type="scientific">bioreactor metagenome</name>
    <dbReference type="NCBI Taxonomy" id="1076179"/>
    <lineage>
        <taxon>unclassified sequences</taxon>
        <taxon>metagenomes</taxon>
        <taxon>ecological metagenomes</taxon>
    </lineage>
</organism>
<accession>A0A645IL35</accession>
<comment type="caution">
    <text evidence="1">The sequence shown here is derived from an EMBL/GenBank/DDBJ whole genome shotgun (WGS) entry which is preliminary data.</text>
</comment>
<evidence type="ECO:0000313" key="1">
    <source>
        <dbReference type="EMBL" id="MPN51552.1"/>
    </source>
</evidence>
<dbReference type="EMBL" id="VSSQ01116773">
    <property type="protein sequence ID" value="MPN51552.1"/>
    <property type="molecule type" value="Genomic_DNA"/>
</dbReference>
<proteinExistence type="predicted"/>
<sequence>MPHDHKVFPAVAAGLGDHHAAQRQCVCHHSRLLNHGQYNRLVFSNGDCVLIMRGQAPVFRFHRQPNIKIPLLDLRYVKHSNHAFAVTVAIPALTAALVPSTSATVIISPVVAAISLAPSHAVHAVSTSPTAGIIAP</sequence>
<protein>
    <submittedName>
        <fullName evidence="1">Uncharacterized protein</fullName>
    </submittedName>
</protein>
<reference evidence="1" key="1">
    <citation type="submission" date="2019-08" db="EMBL/GenBank/DDBJ databases">
        <authorList>
            <person name="Kucharzyk K."/>
            <person name="Murdoch R.W."/>
            <person name="Higgins S."/>
            <person name="Loffler F."/>
        </authorList>
    </citation>
    <scope>NUCLEOTIDE SEQUENCE</scope>
</reference>
<name>A0A645IL35_9ZZZZ</name>